<comment type="caution">
    <text evidence="3">The sequence shown here is derived from an EMBL/GenBank/DDBJ whole genome shotgun (WGS) entry which is preliminary data.</text>
</comment>
<dbReference type="SUPFAM" id="SSF54593">
    <property type="entry name" value="Glyoxalase/Bleomycin resistance protein/Dihydroxybiphenyl dioxygenase"/>
    <property type="match status" value="1"/>
</dbReference>
<sequence>MAASVPRGSSLVRFFGGIKRVLDAPWRVTGPASAREFLDSVKVAGVYRPFAPATRPKEYTSVGAGSGGRSGGLAVRNPPDMFPFAVKGLNHIAIAVPDLSEAAEHYRTVFGAQVSEPLDQPEHGVTVVFVHLSTATIELLHPLGDNSPIAKFMEKNPKGGLHHLCLTMV</sequence>
<dbReference type="Pfam" id="PF13669">
    <property type="entry name" value="Glyoxalase_4"/>
    <property type="match status" value="1"/>
</dbReference>
<keyword evidence="1" id="KW-0479">Metal-binding</keyword>
<evidence type="ECO:0000313" key="4">
    <source>
        <dbReference type="Proteomes" id="UP000265515"/>
    </source>
</evidence>
<dbReference type="OrthoDB" id="16820at2759"/>
<organism evidence="3 4">
    <name type="scientific">Chara braunii</name>
    <name type="common">Braun's stonewort</name>
    <dbReference type="NCBI Taxonomy" id="69332"/>
    <lineage>
        <taxon>Eukaryota</taxon>
        <taxon>Viridiplantae</taxon>
        <taxon>Streptophyta</taxon>
        <taxon>Charophyceae</taxon>
        <taxon>Charales</taxon>
        <taxon>Characeae</taxon>
        <taxon>Chara</taxon>
    </lineage>
</organism>
<proteinExistence type="predicted"/>
<dbReference type="AlphaFoldDB" id="A0A388K6I4"/>
<feature type="domain" description="VOC" evidence="2">
    <location>
        <begin position="88"/>
        <end position="169"/>
    </location>
</feature>
<name>A0A388K6I4_CHABU</name>
<dbReference type="InterPro" id="IPR029068">
    <property type="entry name" value="Glyas_Bleomycin-R_OHBP_Dase"/>
</dbReference>
<dbReference type="InterPro" id="IPR051785">
    <property type="entry name" value="MMCE/EMCE_epimerase"/>
</dbReference>
<keyword evidence="4" id="KW-1185">Reference proteome</keyword>
<dbReference type="STRING" id="69332.A0A388K6I4"/>
<dbReference type="GO" id="GO:0046872">
    <property type="term" value="F:metal ion binding"/>
    <property type="evidence" value="ECO:0007669"/>
    <property type="project" value="UniProtKB-KW"/>
</dbReference>
<gene>
    <name evidence="3" type="ORF">CBR_g51941</name>
</gene>
<dbReference type="Gene3D" id="3.10.180.10">
    <property type="entry name" value="2,3-Dihydroxybiphenyl 1,2-Dioxygenase, domain 1"/>
    <property type="match status" value="1"/>
</dbReference>
<dbReference type="PROSITE" id="PS51819">
    <property type="entry name" value="VOC"/>
    <property type="match status" value="1"/>
</dbReference>
<dbReference type="EMBL" id="BFEA01000064">
    <property type="protein sequence ID" value="GBG65641.1"/>
    <property type="molecule type" value="Genomic_DNA"/>
</dbReference>
<evidence type="ECO:0000313" key="3">
    <source>
        <dbReference type="EMBL" id="GBG65641.1"/>
    </source>
</evidence>
<dbReference type="InterPro" id="IPR037523">
    <property type="entry name" value="VOC_core"/>
</dbReference>
<evidence type="ECO:0000259" key="2">
    <source>
        <dbReference type="PROSITE" id="PS51819"/>
    </source>
</evidence>
<reference evidence="3 4" key="1">
    <citation type="journal article" date="2018" name="Cell">
        <title>The Chara Genome: Secondary Complexity and Implications for Plant Terrestrialization.</title>
        <authorList>
            <person name="Nishiyama T."/>
            <person name="Sakayama H."/>
            <person name="Vries J.D."/>
            <person name="Buschmann H."/>
            <person name="Saint-Marcoux D."/>
            <person name="Ullrich K.K."/>
            <person name="Haas F.B."/>
            <person name="Vanderstraeten L."/>
            <person name="Becker D."/>
            <person name="Lang D."/>
            <person name="Vosolsobe S."/>
            <person name="Rombauts S."/>
            <person name="Wilhelmsson P.K.I."/>
            <person name="Janitza P."/>
            <person name="Kern R."/>
            <person name="Heyl A."/>
            <person name="Rumpler F."/>
            <person name="Villalobos L.I.A.C."/>
            <person name="Clay J.M."/>
            <person name="Skokan R."/>
            <person name="Toyoda A."/>
            <person name="Suzuki Y."/>
            <person name="Kagoshima H."/>
            <person name="Schijlen E."/>
            <person name="Tajeshwar N."/>
            <person name="Catarino B."/>
            <person name="Hetherington A.J."/>
            <person name="Saltykova A."/>
            <person name="Bonnot C."/>
            <person name="Breuninger H."/>
            <person name="Symeonidi A."/>
            <person name="Radhakrishnan G.V."/>
            <person name="Van Nieuwerburgh F."/>
            <person name="Deforce D."/>
            <person name="Chang C."/>
            <person name="Karol K.G."/>
            <person name="Hedrich R."/>
            <person name="Ulvskov P."/>
            <person name="Glockner G."/>
            <person name="Delwiche C.F."/>
            <person name="Petrasek J."/>
            <person name="Van de Peer Y."/>
            <person name="Friml J."/>
            <person name="Beilby M."/>
            <person name="Dolan L."/>
            <person name="Kohara Y."/>
            <person name="Sugano S."/>
            <person name="Fujiyama A."/>
            <person name="Delaux P.-M."/>
            <person name="Quint M."/>
            <person name="TheiBen G."/>
            <person name="Hagemann M."/>
            <person name="Harholt J."/>
            <person name="Dunand C."/>
            <person name="Zachgo S."/>
            <person name="Langdale J."/>
            <person name="Maumus F."/>
            <person name="Straeten D.V.D."/>
            <person name="Gould S.B."/>
            <person name="Rensing S.A."/>
        </authorList>
    </citation>
    <scope>NUCLEOTIDE SEQUENCE [LARGE SCALE GENOMIC DNA]</scope>
    <source>
        <strain evidence="3 4">S276</strain>
    </source>
</reference>
<dbReference type="GO" id="GO:0005739">
    <property type="term" value="C:mitochondrion"/>
    <property type="evidence" value="ECO:0007669"/>
    <property type="project" value="TreeGrafter"/>
</dbReference>
<accession>A0A388K6I4</accession>
<dbReference type="Proteomes" id="UP000265515">
    <property type="component" value="Unassembled WGS sequence"/>
</dbReference>
<dbReference type="GO" id="GO:0004493">
    <property type="term" value="F:methylmalonyl-CoA epimerase activity"/>
    <property type="evidence" value="ECO:0007669"/>
    <property type="project" value="TreeGrafter"/>
</dbReference>
<dbReference type="GO" id="GO:0046491">
    <property type="term" value="P:L-methylmalonyl-CoA metabolic process"/>
    <property type="evidence" value="ECO:0007669"/>
    <property type="project" value="TreeGrafter"/>
</dbReference>
<dbReference type="PANTHER" id="PTHR43048:SF3">
    <property type="entry name" value="METHYLMALONYL-COA EPIMERASE, MITOCHONDRIAL"/>
    <property type="match status" value="1"/>
</dbReference>
<dbReference type="Gramene" id="GBG65641">
    <property type="protein sequence ID" value="GBG65641"/>
    <property type="gene ID" value="CBR_g51941"/>
</dbReference>
<evidence type="ECO:0000256" key="1">
    <source>
        <dbReference type="ARBA" id="ARBA00022723"/>
    </source>
</evidence>
<protein>
    <recommendedName>
        <fullName evidence="2">VOC domain-containing protein</fullName>
    </recommendedName>
</protein>
<dbReference type="PANTHER" id="PTHR43048">
    <property type="entry name" value="METHYLMALONYL-COA EPIMERASE"/>
    <property type="match status" value="1"/>
</dbReference>